<feature type="region of interest" description="Disordered" evidence="1">
    <location>
        <begin position="158"/>
        <end position="195"/>
    </location>
</feature>
<feature type="compositionally biased region" description="Polar residues" evidence="1">
    <location>
        <begin position="289"/>
        <end position="305"/>
    </location>
</feature>
<protein>
    <submittedName>
        <fullName evidence="2">Uncharacterized protein</fullName>
    </submittedName>
</protein>
<feature type="compositionally biased region" description="Basic residues" evidence="1">
    <location>
        <begin position="182"/>
        <end position="191"/>
    </location>
</feature>
<feature type="region of interest" description="Disordered" evidence="1">
    <location>
        <begin position="47"/>
        <end position="141"/>
    </location>
</feature>
<feature type="compositionally biased region" description="Basic and acidic residues" evidence="1">
    <location>
        <begin position="105"/>
        <end position="118"/>
    </location>
</feature>
<dbReference type="AlphaFoldDB" id="A0A1B6MVC7"/>
<feature type="compositionally biased region" description="Basic and acidic residues" evidence="1">
    <location>
        <begin position="171"/>
        <end position="181"/>
    </location>
</feature>
<feature type="non-terminal residue" evidence="2">
    <location>
        <position position="1"/>
    </location>
</feature>
<dbReference type="EMBL" id="GEBQ01000092">
    <property type="protein sequence ID" value="JAT39885.1"/>
    <property type="molecule type" value="Transcribed_RNA"/>
</dbReference>
<name>A0A1B6MVC7_9HEMI</name>
<feature type="region of interest" description="Disordered" evidence="1">
    <location>
        <begin position="285"/>
        <end position="322"/>
    </location>
</feature>
<organism evidence="2">
    <name type="scientific">Graphocephala atropunctata</name>
    <dbReference type="NCBI Taxonomy" id="36148"/>
    <lineage>
        <taxon>Eukaryota</taxon>
        <taxon>Metazoa</taxon>
        <taxon>Ecdysozoa</taxon>
        <taxon>Arthropoda</taxon>
        <taxon>Hexapoda</taxon>
        <taxon>Insecta</taxon>
        <taxon>Pterygota</taxon>
        <taxon>Neoptera</taxon>
        <taxon>Paraneoptera</taxon>
        <taxon>Hemiptera</taxon>
        <taxon>Auchenorrhyncha</taxon>
        <taxon>Membracoidea</taxon>
        <taxon>Cicadellidae</taxon>
        <taxon>Cicadellinae</taxon>
        <taxon>Cicadellini</taxon>
        <taxon>Graphocephala</taxon>
    </lineage>
</organism>
<evidence type="ECO:0000256" key="1">
    <source>
        <dbReference type="SAM" id="MobiDB-lite"/>
    </source>
</evidence>
<feature type="compositionally biased region" description="Basic and acidic residues" evidence="1">
    <location>
        <begin position="47"/>
        <end position="63"/>
    </location>
</feature>
<accession>A0A1B6MVC7</accession>
<reference evidence="2" key="1">
    <citation type="submission" date="2015-11" db="EMBL/GenBank/DDBJ databases">
        <title>De novo transcriptome assembly of four potential Pierce s Disease insect vectors from Arizona vineyards.</title>
        <authorList>
            <person name="Tassone E.E."/>
        </authorList>
    </citation>
    <scope>NUCLEOTIDE SEQUENCE</scope>
</reference>
<feature type="compositionally biased region" description="Basic residues" evidence="1">
    <location>
        <begin position="119"/>
        <end position="132"/>
    </location>
</feature>
<gene>
    <name evidence="2" type="ORF">g.2217</name>
</gene>
<sequence>QVKNIKVQKVEQTCESNINVTEKTRVSKNKILSNSFHDNTKFHVDNNATDKKYKQHLPRDPNKQHNYRRCYNNVNVSREGLIQSKKRSRRKETDQLVLNGSVSSDEDRNHSRSHLDRRKERRSSNRTRKSSSRRSFENIDRNKRYSVRRSVDYDRRVYSERRHTSSRRYRREISQTPERRRYGAKRQHHTSKTSLARVYSRVPRKSLDANAPLVENLNVHYDDVDNMETQRNLNLQDKRKLKPTVNVDPRATQILTYSDLEKNELSSEDAASLMDFAVMHKTKRPATVSPHNPSQFRMDSGNIESPLTHKRKAPENDKEEFETVQAHKKLKLGEVEMKEAKSVLKHKMADMLNVLHPDTSNEAS</sequence>
<proteinExistence type="predicted"/>
<evidence type="ECO:0000313" key="2">
    <source>
        <dbReference type="EMBL" id="JAT39885.1"/>
    </source>
</evidence>